<dbReference type="HOGENOM" id="CLU_353690_0_0_10"/>
<evidence type="ECO:0000313" key="3">
    <source>
        <dbReference type="Proteomes" id="UP000002772"/>
    </source>
</evidence>
<dbReference type="SUPFAM" id="SSF49464">
    <property type="entry name" value="Carboxypeptidase regulatory domain-like"/>
    <property type="match status" value="1"/>
</dbReference>
<gene>
    <name evidence="2" type="ORF">Premu_0018</name>
</gene>
<keyword evidence="1" id="KW-0732">Signal</keyword>
<protein>
    <submittedName>
        <fullName evidence="2">TonB-dependent receptor plug</fullName>
    </submittedName>
</protein>
<evidence type="ECO:0000313" key="2">
    <source>
        <dbReference type="EMBL" id="EGN58228.1"/>
    </source>
</evidence>
<dbReference type="SUPFAM" id="SSF56935">
    <property type="entry name" value="Porins"/>
    <property type="match status" value="1"/>
</dbReference>
<dbReference type="Proteomes" id="UP000002772">
    <property type="component" value="Unassembled WGS sequence"/>
</dbReference>
<dbReference type="InterPro" id="IPR008969">
    <property type="entry name" value="CarboxyPept-like_regulatory"/>
</dbReference>
<dbReference type="OrthoDB" id="1109239at2"/>
<dbReference type="RefSeq" id="WP_007572114.1">
    <property type="nucleotide sequence ID" value="NZ_BPTS01000003.1"/>
</dbReference>
<dbReference type="Gene3D" id="2.60.40.1120">
    <property type="entry name" value="Carboxypeptidase-like, regulatory domain"/>
    <property type="match status" value="1"/>
</dbReference>
<dbReference type="EMBL" id="GL945016">
    <property type="protein sequence ID" value="EGN58228.1"/>
    <property type="molecule type" value="Genomic_DNA"/>
</dbReference>
<organism evidence="2 3">
    <name type="scientific">Hallella multisaccharivorax DSM 17128</name>
    <dbReference type="NCBI Taxonomy" id="688246"/>
    <lineage>
        <taxon>Bacteria</taxon>
        <taxon>Pseudomonadati</taxon>
        <taxon>Bacteroidota</taxon>
        <taxon>Bacteroidia</taxon>
        <taxon>Bacteroidales</taxon>
        <taxon>Prevotellaceae</taxon>
        <taxon>Hallella</taxon>
    </lineage>
</organism>
<keyword evidence="3" id="KW-1185">Reference proteome</keyword>
<accession>F8N563</accession>
<reference evidence="3" key="1">
    <citation type="journal article" date="2011" name="Stand. Genomic Sci.">
        <title>Non-contiguous finished genome sequence of the opportunistic oral pathogen Prevotella multisaccharivorax type strain (PPPA20).</title>
        <authorList>
            <person name="Pati A."/>
            <person name="Gronow S."/>
            <person name="Lu M."/>
            <person name="Lapidus A."/>
            <person name="Nolan M."/>
            <person name="Lucas S."/>
            <person name="Hammon N."/>
            <person name="Deshpande S."/>
            <person name="Cheng J.F."/>
            <person name="Tapia R."/>
            <person name="Han C."/>
            <person name="Goodwin L."/>
            <person name="Pitluck S."/>
            <person name="Liolios K."/>
            <person name="Pagani I."/>
            <person name="Mavromatis K."/>
            <person name="Mikhailova N."/>
            <person name="Huntemann M."/>
            <person name="Chen A."/>
            <person name="Palaniappan K."/>
            <person name="Land M."/>
            <person name="Hauser L."/>
            <person name="Detter J.C."/>
            <person name="Brambilla E.M."/>
            <person name="Rohde M."/>
            <person name="Goker M."/>
            <person name="Woyke T."/>
            <person name="Bristow J."/>
            <person name="Eisen J.A."/>
            <person name="Markowitz V."/>
            <person name="Hugenholtz P."/>
            <person name="Kyrpides N.C."/>
            <person name="Klenk H.P."/>
            <person name="Ivanova N."/>
        </authorList>
    </citation>
    <scope>NUCLEOTIDE SEQUENCE [LARGE SCALE GENOMIC DNA]</scope>
    <source>
        <strain evidence="3">DSM 17128</strain>
    </source>
</reference>
<proteinExistence type="predicted"/>
<keyword evidence="2" id="KW-0675">Receptor</keyword>
<dbReference type="eggNOG" id="COG4206">
    <property type="taxonomic scope" value="Bacteria"/>
</dbReference>
<feature type="signal peptide" evidence="1">
    <location>
        <begin position="1"/>
        <end position="21"/>
    </location>
</feature>
<evidence type="ECO:0000256" key="1">
    <source>
        <dbReference type="SAM" id="SignalP"/>
    </source>
</evidence>
<feature type="chain" id="PRO_5003380859" evidence="1">
    <location>
        <begin position="22"/>
        <end position="727"/>
    </location>
</feature>
<dbReference type="STRING" id="688246.Premu_0018"/>
<sequence>MKIRIYCLLLLLFVLFQTVCAQTTIKGVVKEISTSLPISDAVVFVKDHPWDSRTNEKGEYTITLPDSMLNYHLVLVAHKLRYLDAEKDVTIIGAEQNVEFILSKELSLGQVTVTAQQMVTISKGIKVDRATLNMNSTDVSISSALRGTSGTQVENRGEGLLVRGGQGSETGFTFDGISILDFYTSSANGECQFSRFQVAVFENAEYSAGGFSAENGQYMSAMVNLESSSVPLLRKSLEITLSSIYQNIDYSKRLGKNTIWLGGSYSDLSLSKQLFSNKSSYAQFDTAPKSFIGYFMFTHTFNRRSSLNLYTDVNLSKYTVHYPSLTDFSSRVENHQRGKSVFSKLSFRHKGGHSKLLTSGGVQYINNMDREFIPGSWTNIGKGIDLQGQGHLDYSLFTKRSTLSFGGDYIYRRNKSYGEETLENHYVGLYAEANCNITKGLNIMPNARWEYNSVIRKHIFLPRLNLVYDYNRLSAHLDWGEYAQVPQYSFLRYPGKLTYEKAFHHILTVDYNDISCHDLFLSGSLYYKRYTDLITYQEGENNDLSLSNGGDGYAAGFDQSVEYTRLFGGTLKLGYSILSSKRRYEGYKERIQPTFVANHILLVKYLKFFSPISTYFNLQYSFSSGREYQNPYHTDMLTTRLRDYHDVSLTIAHLARVMKMQTVWVVSFRNMLNFKNENDCMFTPDRIIKSQPILNRMIYVGVILNINHKSKKQIEKELFGEKTHNIN</sequence>
<dbReference type="AlphaFoldDB" id="F8N563"/>
<name>F8N563_9BACT</name>